<dbReference type="Gene3D" id="2.60.40.10">
    <property type="entry name" value="Immunoglobulins"/>
    <property type="match status" value="1"/>
</dbReference>
<evidence type="ECO:0000313" key="4">
    <source>
        <dbReference type="Proteomes" id="UP001152795"/>
    </source>
</evidence>
<dbReference type="Proteomes" id="UP001152795">
    <property type="component" value="Unassembled WGS sequence"/>
</dbReference>
<gene>
    <name evidence="3" type="ORF">PACLA_8A025824</name>
</gene>
<dbReference type="InterPro" id="IPR036179">
    <property type="entry name" value="Ig-like_dom_sf"/>
</dbReference>
<evidence type="ECO:0000256" key="2">
    <source>
        <dbReference type="SAM" id="SignalP"/>
    </source>
</evidence>
<dbReference type="AlphaFoldDB" id="A0A6S7IF77"/>
<feature type="chain" id="PRO_5043377695" evidence="2">
    <location>
        <begin position="28"/>
        <end position="204"/>
    </location>
</feature>
<organism evidence="3 4">
    <name type="scientific">Paramuricea clavata</name>
    <name type="common">Red gorgonian</name>
    <name type="synonym">Violescent sea-whip</name>
    <dbReference type="NCBI Taxonomy" id="317549"/>
    <lineage>
        <taxon>Eukaryota</taxon>
        <taxon>Metazoa</taxon>
        <taxon>Cnidaria</taxon>
        <taxon>Anthozoa</taxon>
        <taxon>Octocorallia</taxon>
        <taxon>Malacalcyonacea</taxon>
        <taxon>Plexauridae</taxon>
        <taxon>Paramuricea</taxon>
    </lineage>
</organism>
<reference evidence="3" key="1">
    <citation type="submission" date="2020-04" db="EMBL/GenBank/DDBJ databases">
        <authorList>
            <person name="Alioto T."/>
            <person name="Alioto T."/>
            <person name="Gomez Garrido J."/>
        </authorList>
    </citation>
    <scope>NUCLEOTIDE SEQUENCE</scope>
    <source>
        <strain evidence="3">A484AB</strain>
    </source>
</reference>
<proteinExistence type="predicted"/>
<keyword evidence="2" id="KW-0732">Signal</keyword>
<sequence length="204" mass="22585">MAGIYRLLCQPCLIICVLLLELSSVHCCMRYPENAVFPRKFVFEAFPSVNVSLGDKVELRCTANGTLNLTSVQLLSRMHRNFNPTCSVASGEGICSYLIDSLQLWDIGKYDCIKLHKDGSCYSKSLVLQKAIEEPTETTTVTTTITTKVTAMTTMKPQEILISEPAKHVTKHSDNPTPSDEATSLTSQTLKHVTLVLLTAVIRF</sequence>
<dbReference type="SUPFAM" id="SSF48726">
    <property type="entry name" value="Immunoglobulin"/>
    <property type="match status" value="1"/>
</dbReference>
<accession>A0A6S7IF77</accession>
<name>A0A6S7IF77_PARCT</name>
<keyword evidence="4" id="KW-1185">Reference proteome</keyword>
<evidence type="ECO:0000313" key="3">
    <source>
        <dbReference type="EMBL" id="CAB4004841.1"/>
    </source>
</evidence>
<comment type="caution">
    <text evidence="3">The sequence shown here is derived from an EMBL/GenBank/DDBJ whole genome shotgun (WGS) entry which is preliminary data.</text>
</comment>
<dbReference type="EMBL" id="CACRXK020005017">
    <property type="protein sequence ID" value="CAB4004841.1"/>
    <property type="molecule type" value="Genomic_DNA"/>
</dbReference>
<dbReference type="InterPro" id="IPR013783">
    <property type="entry name" value="Ig-like_fold"/>
</dbReference>
<dbReference type="OrthoDB" id="5989136at2759"/>
<evidence type="ECO:0000256" key="1">
    <source>
        <dbReference type="SAM" id="MobiDB-lite"/>
    </source>
</evidence>
<protein>
    <submittedName>
        <fullName evidence="3">---NA</fullName>
    </submittedName>
</protein>
<feature type="signal peptide" evidence="2">
    <location>
        <begin position="1"/>
        <end position="27"/>
    </location>
</feature>
<feature type="compositionally biased region" description="Polar residues" evidence="1">
    <location>
        <begin position="175"/>
        <end position="185"/>
    </location>
</feature>
<feature type="compositionally biased region" description="Basic and acidic residues" evidence="1">
    <location>
        <begin position="165"/>
        <end position="174"/>
    </location>
</feature>
<feature type="region of interest" description="Disordered" evidence="1">
    <location>
        <begin position="165"/>
        <end position="185"/>
    </location>
</feature>